<dbReference type="RefSeq" id="WP_213641101.1">
    <property type="nucleotide sequence ID" value="NZ_JADPMV010000002.1"/>
</dbReference>
<dbReference type="Gene3D" id="3.40.190.10">
    <property type="entry name" value="Periplasmic binding protein-like II"/>
    <property type="match status" value="2"/>
</dbReference>
<dbReference type="InterPro" id="IPR050176">
    <property type="entry name" value="LTTR"/>
</dbReference>
<name>A0ABS5Q4N2_9PSED</name>
<dbReference type="InterPro" id="IPR036390">
    <property type="entry name" value="WH_DNA-bd_sf"/>
</dbReference>
<dbReference type="PANTHER" id="PTHR30579:SF7">
    <property type="entry name" value="HTH-TYPE TRANSCRIPTIONAL REGULATOR LRHA-RELATED"/>
    <property type="match status" value="1"/>
</dbReference>
<keyword evidence="7" id="KW-1185">Reference proteome</keyword>
<feature type="domain" description="HTH lysR-type" evidence="5">
    <location>
        <begin position="5"/>
        <end position="62"/>
    </location>
</feature>
<dbReference type="InterPro" id="IPR005119">
    <property type="entry name" value="LysR_subst-bd"/>
</dbReference>
<evidence type="ECO:0000313" key="7">
    <source>
        <dbReference type="Proteomes" id="UP001196601"/>
    </source>
</evidence>
<protein>
    <submittedName>
        <fullName evidence="6">LysR family transcriptional regulator</fullName>
    </submittedName>
</protein>
<gene>
    <name evidence="6" type="ORF">I0D00_17535</name>
</gene>
<evidence type="ECO:0000256" key="2">
    <source>
        <dbReference type="ARBA" id="ARBA00023015"/>
    </source>
</evidence>
<dbReference type="PROSITE" id="PS50931">
    <property type="entry name" value="HTH_LYSR"/>
    <property type="match status" value="1"/>
</dbReference>
<proteinExistence type="inferred from homology"/>
<comment type="similarity">
    <text evidence="1">Belongs to the LysR transcriptional regulatory family.</text>
</comment>
<keyword evidence="4" id="KW-0804">Transcription</keyword>
<dbReference type="PRINTS" id="PR00039">
    <property type="entry name" value="HTHLYSR"/>
</dbReference>
<dbReference type="SUPFAM" id="SSF46785">
    <property type="entry name" value="Winged helix' DNA-binding domain"/>
    <property type="match status" value="1"/>
</dbReference>
<evidence type="ECO:0000313" key="6">
    <source>
        <dbReference type="EMBL" id="MBS7663731.1"/>
    </source>
</evidence>
<dbReference type="PANTHER" id="PTHR30579">
    <property type="entry name" value="TRANSCRIPTIONAL REGULATOR"/>
    <property type="match status" value="1"/>
</dbReference>
<dbReference type="Gene3D" id="1.10.10.10">
    <property type="entry name" value="Winged helix-like DNA-binding domain superfamily/Winged helix DNA-binding domain"/>
    <property type="match status" value="1"/>
</dbReference>
<sequence length="289" mass="31924">MEPLLDLELLRTFAAVVKAGELKKAAGTLFRSQAAVSMQLKRLEEQLGVRLLERNNQGIRLTRDGETLLGYTEQLLRLNNATLAALSQRQLAGKIRFGISTDYAQDFLMHFMPILLRELPHLEAHITCERSRSLRKLVARGELDVAIVAGEPGGEDEELLWSERLIWSAPATIRLEEQETLPVALYEDDCTVRDLCLADLKRAGIAYRRVFASPVMENIAAAVQAGMAVSLLPESLLKPGLTRPLPRQLLSSDAILRMNLIRSPLIATAILDKLAGCLREAGARLNGLA</sequence>
<dbReference type="EMBL" id="JADPMV010000002">
    <property type="protein sequence ID" value="MBS7663731.1"/>
    <property type="molecule type" value="Genomic_DNA"/>
</dbReference>
<keyword evidence="2" id="KW-0805">Transcription regulation</keyword>
<organism evidence="6 7">
    <name type="scientific">Pseudomonas lalucatii</name>
    <dbReference type="NCBI Taxonomy" id="1424203"/>
    <lineage>
        <taxon>Bacteria</taxon>
        <taxon>Pseudomonadati</taxon>
        <taxon>Pseudomonadota</taxon>
        <taxon>Gammaproteobacteria</taxon>
        <taxon>Pseudomonadales</taxon>
        <taxon>Pseudomonadaceae</taxon>
        <taxon>Pseudomonas</taxon>
    </lineage>
</organism>
<reference evidence="6 7" key="1">
    <citation type="journal article" date="2021" name="Syst. Appl. Microbiol.">
        <title>Pseudomonas lalucatii sp. nov. isolated from Vallgornera, a karstic cave in Mallorca, Western Mediterranean.</title>
        <authorList>
            <person name="Busquets A."/>
            <person name="Mulet M."/>
            <person name="Gomila M."/>
            <person name="Garcia-Valdes E."/>
        </authorList>
    </citation>
    <scope>NUCLEOTIDE SEQUENCE [LARGE SCALE GENOMIC DNA]</scope>
    <source>
        <strain evidence="6 7">R1b54</strain>
    </source>
</reference>
<dbReference type="InterPro" id="IPR036388">
    <property type="entry name" value="WH-like_DNA-bd_sf"/>
</dbReference>
<dbReference type="InterPro" id="IPR000847">
    <property type="entry name" value="LysR_HTH_N"/>
</dbReference>
<dbReference type="Proteomes" id="UP001196601">
    <property type="component" value="Unassembled WGS sequence"/>
</dbReference>
<comment type="caution">
    <text evidence="6">The sequence shown here is derived from an EMBL/GenBank/DDBJ whole genome shotgun (WGS) entry which is preliminary data.</text>
</comment>
<dbReference type="Pfam" id="PF00126">
    <property type="entry name" value="HTH_1"/>
    <property type="match status" value="1"/>
</dbReference>
<evidence type="ECO:0000259" key="5">
    <source>
        <dbReference type="PROSITE" id="PS50931"/>
    </source>
</evidence>
<evidence type="ECO:0000256" key="1">
    <source>
        <dbReference type="ARBA" id="ARBA00009437"/>
    </source>
</evidence>
<dbReference type="Pfam" id="PF03466">
    <property type="entry name" value="LysR_substrate"/>
    <property type="match status" value="1"/>
</dbReference>
<keyword evidence="3" id="KW-0238">DNA-binding</keyword>
<dbReference type="SUPFAM" id="SSF53850">
    <property type="entry name" value="Periplasmic binding protein-like II"/>
    <property type="match status" value="1"/>
</dbReference>
<accession>A0ABS5Q4N2</accession>
<evidence type="ECO:0000256" key="3">
    <source>
        <dbReference type="ARBA" id="ARBA00023125"/>
    </source>
</evidence>
<evidence type="ECO:0000256" key="4">
    <source>
        <dbReference type="ARBA" id="ARBA00023163"/>
    </source>
</evidence>